<feature type="region of interest" description="Disordered" evidence="1">
    <location>
        <begin position="1"/>
        <end position="22"/>
    </location>
</feature>
<name>A0AAN6PAT0_9PEZI</name>
<dbReference type="AlphaFoldDB" id="A0AAN6PAT0"/>
<proteinExistence type="predicted"/>
<organism evidence="3 4">
    <name type="scientific">Parachaetomium inaequale</name>
    <dbReference type="NCBI Taxonomy" id="2588326"/>
    <lineage>
        <taxon>Eukaryota</taxon>
        <taxon>Fungi</taxon>
        <taxon>Dikarya</taxon>
        <taxon>Ascomycota</taxon>
        <taxon>Pezizomycotina</taxon>
        <taxon>Sordariomycetes</taxon>
        <taxon>Sordariomycetidae</taxon>
        <taxon>Sordariales</taxon>
        <taxon>Chaetomiaceae</taxon>
        <taxon>Parachaetomium</taxon>
    </lineage>
</organism>
<evidence type="ECO:0000259" key="2">
    <source>
        <dbReference type="Pfam" id="PF01636"/>
    </source>
</evidence>
<dbReference type="PANTHER" id="PTHR21310:SF13">
    <property type="entry name" value="AMINOGLYCOSIDE PHOSPHOTRANSFERASE DOMAIN-CONTAINING PROTEIN"/>
    <property type="match status" value="1"/>
</dbReference>
<dbReference type="InterPro" id="IPR011009">
    <property type="entry name" value="Kinase-like_dom_sf"/>
</dbReference>
<accession>A0AAN6PAT0</accession>
<protein>
    <submittedName>
        <fullName evidence="3">Phosphotransferase enzyme family-domain-containing protein</fullName>
    </submittedName>
</protein>
<dbReference type="Gene3D" id="3.90.1200.10">
    <property type="match status" value="1"/>
</dbReference>
<dbReference type="EMBL" id="MU854503">
    <property type="protein sequence ID" value="KAK4033922.1"/>
    <property type="molecule type" value="Genomic_DNA"/>
</dbReference>
<reference evidence="4" key="1">
    <citation type="journal article" date="2023" name="Mol. Phylogenet. Evol.">
        <title>Genome-scale phylogeny and comparative genomics of the fungal order Sordariales.</title>
        <authorList>
            <person name="Hensen N."/>
            <person name="Bonometti L."/>
            <person name="Westerberg I."/>
            <person name="Brannstrom I.O."/>
            <person name="Guillou S."/>
            <person name="Cros-Aarteil S."/>
            <person name="Calhoun S."/>
            <person name="Haridas S."/>
            <person name="Kuo A."/>
            <person name="Mondo S."/>
            <person name="Pangilinan J."/>
            <person name="Riley R."/>
            <person name="LaButti K."/>
            <person name="Andreopoulos B."/>
            <person name="Lipzen A."/>
            <person name="Chen C."/>
            <person name="Yan M."/>
            <person name="Daum C."/>
            <person name="Ng V."/>
            <person name="Clum A."/>
            <person name="Steindorff A."/>
            <person name="Ohm R.A."/>
            <person name="Martin F."/>
            <person name="Silar P."/>
            <person name="Natvig D.O."/>
            <person name="Lalanne C."/>
            <person name="Gautier V."/>
            <person name="Ament-Velasquez S.L."/>
            <person name="Kruys A."/>
            <person name="Hutchinson M.I."/>
            <person name="Powell A.J."/>
            <person name="Barry K."/>
            <person name="Miller A.N."/>
            <person name="Grigoriev I.V."/>
            <person name="Debuchy R."/>
            <person name="Gladieux P."/>
            <person name="Hiltunen Thoren M."/>
            <person name="Johannesson H."/>
        </authorList>
    </citation>
    <scope>NUCLEOTIDE SEQUENCE [LARGE SCALE GENOMIC DNA]</scope>
    <source>
        <strain evidence="4">CBS 284.82</strain>
    </source>
</reference>
<gene>
    <name evidence="3" type="ORF">C8A01DRAFT_49587</name>
</gene>
<dbReference type="InterPro" id="IPR002575">
    <property type="entry name" value="Aminoglycoside_PTrfase"/>
</dbReference>
<comment type="caution">
    <text evidence="3">The sequence shown here is derived from an EMBL/GenBank/DDBJ whole genome shotgun (WGS) entry which is preliminary data.</text>
</comment>
<evidence type="ECO:0000313" key="3">
    <source>
        <dbReference type="EMBL" id="KAK4033922.1"/>
    </source>
</evidence>
<dbReference type="SUPFAM" id="SSF56112">
    <property type="entry name" value="Protein kinase-like (PK-like)"/>
    <property type="match status" value="1"/>
</dbReference>
<dbReference type="Pfam" id="PF01636">
    <property type="entry name" value="APH"/>
    <property type="match status" value="1"/>
</dbReference>
<dbReference type="PANTHER" id="PTHR21310">
    <property type="entry name" value="AMINOGLYCOSIDE PHOSPHOTRANSFERASE-RELATED-RELATED"/>
    <property type="match status" value="1"/>
</dbReference>
<dbReference type="Proteomes" id="UP001303115">
    <property type="component" value="Unassembled WGS sequence"/>
</dbReference>
<keyword evidence="4" id="KW-1185">Reference proteome</keyword>
<dbReference type="Gene3D" id="3.30.200.20">
    <property type="entry name" value="Phosphorylase Kinase, domain 1"/>
    <property type="match status" value="1"/>
</dbReference>
<feature type="domain" description="Aminoglycoside phosphotransferase" evidence="2">
    <location>
        <begin position="73"/>
        <end position="364"/>
    </location>
</feature>
<evidence type="ECO:0000256" key="1">
    <source>
        <dbReference type="SAM" id="MobiDB-lite"/>
    </source>
</evidence>
<dbReference type="InterPro" id="IPR051678">
    <property type="entry name" value="AGP_Transferase"/>
</dbReference>
<sequence length="567" mass="64593">MGSRSTNVDFPIRVSQPHQSKPPAEDLYRYWRSQEEEGYLERYWPDDHDHNVWISSIRSILVRQFPDFADAEIQYFAKGTFNRLYSLTNPSWDKAYIFRVSIPVEPFFKTESEIATMEYVRRHTTMPIPKVIAFSSSDDNELRYEWILMEMMPGEPLRKLWSAMPDAARVALFAELAVHTKQLVALRFSKFGNLYFADVADRVLPSEASPASPPVTASNGTAVVDHDIGPGGRFVLGRIVAQDFFFDKRVYYPGSRGPFQTTRELVDMRVELLGKRIRHLSPVEGEAWYCENDRELARNKDRVYELFDQLKALIPRLVPHDNGPEDVGILWHDDLSEHNLLVDPVTFKLTAVVDWESVSIIPAYETQDARPAWLSDRDWRPTPLVQLARGIPPNDEFIKADKLRRVGEMGPSREEYHRIVGPVYDAASPETQQRVKNKQGIAKQLEIATFQHRPWWTADWMAENGFFGNEHSEQVADVSNVTSGAFNKADDAFRKAADAFRKAVDAFNKIADHSKRVVHASNETADTFIKAVDALSKAVDALNKAIDDFNGASDTVDRPDTVTDAQI</sequence>
<evidence type="ECO:0000313" key="4">
    <source>
        <dbReference type="Proteomes" id="UP001303115"/>
    </source>
</evidence>